<organism evidence="9 10">
    <name type="scientific">Trichinella spiralis</name>
    <name type="common">Trichina worm</name>
    <dbReference type="NCBI Taxonomy" id="6334"/>
    <lineage>
        <taxon>Eukaryota</taxon>
        <taxon>Metazoa</taxon>
        <taxon>Ecdysozoa</taxon>
        <taxon>Nematoda</taxon>
        <taxon>Enoplea</taxon>
        <taxon>Dorylaimia</taxon>
        <taxon>Trichinellida</taxon>
        <taxon>Trichinellidae</taxon>
        <taxon>Trichinella</taxon>
    </lineage>
</organism>
<gene>
    <name evidence="9" type="ORF">TSPI_00317</name>
</gene>
<sequence length="503" mass="56810">METNRFCQSCNKQFSTSYQYKMHMNIHLGIRPFVCEICGSRFNNEGAKHNHMRRHSNASPFACPLCEKTFVWELSLKQHLQSHANHGHIKASMVNKIYEQQKRQCRANRRAKNRCGFRMTDPMMLQQSLPENCEGVSLPTVNYAIYHDATAYNSHTALVATSASENQHPQLQQQILFHDNGEFYQNGHSSSVATQPYNSRHEMINAENTAKNDIQCVSLPKVNYAVYHNATAYNPNTSLVATSASENQHPQLQQQILFHDNGEFYQNGHSSSVATQPYNSRHEMINAENTAKNDIQCVSLPKVNYAVYHNATAYNPNTSLVATSASENQHPQLQHQILFHDNGEFYQNGHSSSVATQPYNSRHEMINAENTAKNDIQCVSLPKVNYAVYHNATAYNPNTSLVATSASENQHPQLQHQILFHDNGEFYQNGHSSSVANQPYNGRHEMINAENTAKNDIQCRTNYGTSTNAGFGNVFFNRSMRDQNECNPFPTAGNNVGKQSNSR</sequence>
<comment type="caution">
    <text evidence="9">The sequence shown here is derived from an EMBL/GenBank/DDBJ whole genome shotgun (WGS) entry which is preliminary data.</text>
</comment>
<keyword evidence="10" id="KW-1185">Reference proteome</keyword>
<dbReference type="PANTHER" id="PTHR24394:SF29">
    <property type="entry name" value="MYONEURIN"/>
    <property type="match status" value="1"/>
</dbReference>
<comment type="subcellular location">
    <subcellularLocation>
        <location evidence="1">Nucleus</location>
    </subcellularLocation>
</comment>
<evidence type="ECO:0000256" key="2">
    <source>
        <dbReference type="ARBA" id="ARBA00022723"/>
    </source>
</evidence>
<dbReference type="Gene3D" id="3.30.160.60">
    <property type="entry name" value="Classic Zinc Finger"/>
    <property type="match status" value="3"/>
</dbReference>
<evidence type="ECO:0000256" key="1">
    <source>
        <dbReference type="ARBA" id="ARBA00004123"/>
    </source>
</evidence>
<reference evidence="9 10" key="1">
    <citation type="submission" date="2024-07" db="EMBL/GenBank/DDBJ databases">
        <title>Enhanced genomic and transcriptomic resources for Trichinella pseudospiralis and T. spiralis underpin the discovery of pronounced molecular differences between stages and species.</title>
        <authorList>
            <person name="Pasi K.K."/>
            <person name="La Rosa G."/>
            <person name="Gomez-Morales M.A."/>
            <person name="Tosini F."/>
            <person name="Sumanam S."/>
            <person name="Young N.D."/>
            <person name="Chang B.C."/>
            <person name="Robin G.B."/>
        </authorList>
    </citation>
    <scope>NUCLEOTIDE SEQUENCE [LARGE SCALE GENOMIC DNA]</scope>
    <source>
        <strain evidence="9">ISS534</strain>
    </source>
</reference>
<dbReference type="SUPFAM" id="SSF57667">
    <property type="entry name" value="beta-beta-alpha zinc fingers"/>
    <property type="match status" value="2"/>
</dbReference>
<dbReference type="InterPro" id="IPR036236">
    <property type="entry name" value="Znf_C2H2_sf"/>
</dbReference>
<dbReference type="Pfam" id="PF12874">
    <property type="entry name" value="zf-met"/>
    <property type="match status" value="1"/>
</dbReference>
<keyword evidence="4 7" id="KW-0863">Zinc-finger</keyword>
<evidence type="ECO:0000313" key="9">
    <source>
        <dbReference type="EMBL" id="KAL1243612.1"/>
    </source>
</evidence>
<evidence type="ECO:0000256" key="5">
    <source>
        <dbReference type="ARBA" id="ARBA00022833"/>
    </source>
</evidence>
<keyword evidence="2" id="KW-0479">Metal-binding</keyword>
<dbReference type="SMART" id="SM00355">
    <property type="entry name" value="ZnF_C2H2"/>
    <property type="match status" value="3"/>
</dbReference>
<dbReference type="Proteomes" id="UP001558632">
    <property type="component" value="Unassembled WGS sequence"/>
</dbReference>
<evidence type="ECO:0000256" key="7">
    <source>
        <dbReference type="PROSITE-ProRule" id="PRU00042"/>
    </source>
</evidence>
<protein>
    <submittedName>
        <fullName evidence="9">Zinc finger protein</fullName>
    </submittedName>
</protein>
<evidence type="ECO:0000259" key="8">
    <source>
        <dbReference type="PROSITE" id="PS50157"/>
    </source>
</evidence>
<evidence type="ECO:0000313" key="10">
    <source>
        <dbReference type="Proteomes" id="UP001558632"/>
    </source>
</evidence>
<dbReference type="InterPro" id="IPR013087">
    <property type="entry name" value="Znf_C2H2_type"/>
</dbReference>
<evidence type="ECO:0000256" key="6">
    <source>
        <dbReference type="ARBA" id="ARBA00023242"/>
    </source>
</evidence>
<evidence type="ECO:0000256" key="4">
    <source>
        <dbReference type="ARBA" id="ARBA00022771"/>
    </source>
</evidence>
<dbReference type="Pfam" id="PF00096">
    <property type="entry name" value="zf-C2H2"/>
    <property type="match status" value="1"/>
</dbReference>
<proteinExistence type="predicted"/>
<dbReference type="PROSITE" id="PS00028">
    <property type="entry name" value="ZINC_FINGER_C2H2_1"/>
    <property type="match status" value="3"/>
</dbReference>
<feature type="domain" description="C2H2-type" evidence="8">
    <location>
        <begin position="5"/>
        <end position="32"/>
    </location>
</feature>
<keyword evidence="6" id="KW-0539">Nucleus</keyword>
<evidence type="ECO:0000256" key="3">
    <source>
        <dbReference type="ARBA" id="ARBA00022737"/>
    </source>
</evidence>
<feature type="domain" description="C2H2-type" evidence="8">
    <location>
        <begin position="61"/>
        <end position="88"/>
    </location>
</feature>
<dbReference type="PANTHER" id="PTHR24394">
    <property type="entry name" value="ZINC FINGER PROTEIN"/>
    <property type="match status" value="1"/>
</dbReference>
<feature type="domain" description="C2H2-type" evidence="8">
    <location>
        <begin position="33"/>
        <end position="60"/>
    </location>
</feature>
<keyword evidence="5" id="KW-0862">Zinc</keyword>
<dbReference type="PROSITE" id="PS50157">
    <property type="entry name" value="ZINC_FINGER_C2H2_2"/>
    <property type="match status" value="3"/>
</dbReference>
<accession>A0ABR3KW46</accession>
<dbReference type="EMBL" id="JBEUSY010000169">
    <property type="protein sequence ID" value="KAL1243612.1"/>
    <property type="molecule type" value="Genomic_DNA"/>
</dbReference>
<name>A0ABR3KW46_TRISP</name>
<keyword evidence="3" id="KW-0677">Repeat</keyword>